<feature type="region of interest" description="Disordered" evidence="6">
    <location>
        <begin position="19"/>
        <end position="40"/>
    </location>
</feature>
<keyword evidence="5" id="KW-0067">ATP-binding</keyword>
<dbReference type="Pfam" id="PF13087">
    <property type="entry name" value="AAA_12"/>
    <property type="match status" value="1"/>
</dbReference>
<dbReference type="InterPro" id="IPR041677">
    <property type="entry name" value="DNA2/NAM7_AAA_11"/>
</dbReference>
<evidence type="ECO:0000259" key="8">
    <source>
        <dbReference type="Pfam" id="PF13087"/>
    </source>
</evidence>
<dbReference type="PANTHER" id="PTHR43788">
    <property type="entry name" value="DNA2/NAM7 HELICASE FAMILY MEMBER"/>
    <property type="match status" value="1"/>
</dbReference>
<evidence type="ECO:0000256" key="4">
    <source>
        <dbReference type="ARBA" id="ARBA00022806"/>
    </source>
</evidence>
<keyword evidence="3" id="KW-0378">Hydrolase</keyword>
<evidence type="ECO:0000256" key="1">
    <source>
        <dbReference type="ARBA" id="ARBA00007913"/>
    </source>
</evidence>
<comment type="similarity">
    <text evidence="1">Belongs to the DNA2/NAM7 helicase family.</text>
</comment>
<organism evidence="9 10">
    <name type="scientific">Diplodia seriata</name>
    <dbReference type="NCBI Taxonomy" id="420778"/>
    <lineage>
        <taxon>Eukaryota</taxon>
        <taxon>Fungi</taxon>
        <taxon>Dikarya</taxon>
        <taxon>Ascomycota</taxon>
        <taxon>Pezizomycotina</taxon>
        <taxon>Dothideomycetes</taxon>
        <taxon>Dothideomycetes incertae sedis</taxon>
        <taxon>Botryosphaeriales</taxon>
        <taxon>Botryosphaeriaceae</taxon>
        <taxon>Diplodia</taxon>
    </lineage>
</organism>
<dbReference type="InterPro" id="IPR027417">
    <property type="entry name" value="P-loop_NTPase"/>
</dbReference>
<sequence>MASARLDALSQWSEGRSHPFDTVLAFGDSPATKGSLGKLNRKVKDDNKFSLINRGKSAFASRSKTKASSAQDVSTSDKSGASDQSPAVAGPSNTKSDDLTSKPAGDTLEDDDDAEALAEELLRDKDNGFAVDVDFMSFPEFDSSITIKIRQFWPHPTKPGKQQSRVAKIIIYRDSVSGPVTFSGFANKAGEWADRFEIPIKDMFKLHAAVKSWKERLWEITIPYQPEGMSMQNVYSANDDGSEDQIWNRLRRSLTEAGELKLLVIAQGVSHTVDAINSEFEELREFDPTDAWFPDARRKFIQRGMIVEKENRPQVKVGEHNTFPNFERYLLVAGYACIGEQECVDKKARPFLAPLRVLELPGSNGNAYFGFVTNLPEGRRLNSGDTMRVHPKDESGEIEDNVGWTAHVIDPLPFASLLDTSIILYRSHPGNIWDDLDMGEVTKVESLETFQDALSAVTNAPAAIGTFIVNTSDKVFKRQIAALRELTDNEDGKLNSEREVLLANHPSLLPSGDIYASVANNPNLQEICEIIAETLNGEQAEAVASLRSLPGSVGIVEGPPGTGKSHVITKAVLPLMFIAPDNKAPRQPVLILSASNKSVTQLATRLQDEADVFHQENTEPESAHLVVPPMVIRVHALSTEDAITLLDAESDRPNERPSRFEGDPPDLSEMMAAKVLMDTFQKETQRQYRGVMDKRVEEIELSLGFRMLQLSGFVTSPWAEEDNEKHAEFRRLFNSYANGEVFDADKKRTFTEHVTVLRNEALHRAHAIVTTPAIASEYKLRDPIEPRVIFVDEAARCSEFDLWGIFSWYPGATRVFVGDTRQLRPFSHPENEMYKQAGVSLMRRLGRAGYRTVQLTEQHRFHSDVCDLISPLFYENALTTAPSVAARPENAAFAAWAKSMFGISTNVLYVNTMESIAVRNSAGSSYNIANLHVGMGLVQSLLDHGFNPQDIGIICAYQAQWNLYGKALGQLQAERQSADIRAIRREKIDGFQGDEVCVEILDLTATSNPGFLREDSRVNTALTRARAGLVIISNHRGLSTKAGYQGTLLQRVFSLLTRARKVTSINNDAITSRFPSMDDIVTRAAPVA</sequence>
<keyword evidence="10" id="KW-1185">Reference proteome</keyword>
<protein>
    <submittedName>
        <fullName evidence="9">Uncharacterized protein</fullName>
    </submittedName>
</protein>
<dbReference type="SUPFAM" id="SSF52540">
    <property type="entry name" value="P-loop containing nucleoside triphosphate hydrolases"/>
    <property type="match status" value="1"/>
</dbReference>
<dbReference type="InterPro" id="IPR050534">
    <property type="entry name" value="Coronavir_polyprotein_1ab"/>
</dbReference>
<feature type="region of interest" description="Disordered" evidence="6">
    <location>
        <begin position="58"/>
        <end position="110"/>
    </location>
</feature>
<dbReference type="PANTHER" id="PTHR43788:SF8">
    <property type="entry name" value="DNA-BINDING PROTEIN SMUBP-2"/>
    <property type="match status" value="1"/>
</dbReference>
<dbReference type="Proteomes" id="UP001430584">
    <property type="component" value="Unassembled WGS sequence"/>
</dbReference>
<evidence type="ECO:0000259" key="7">
    <source>
        <dbReference type="Pfam" id="PF13086"/>
    </source>
</evidence>
<dbReference type="RefSeq" id="XP_066632341.1">
    <property type="nucleotide sequence ID" value="XM_066776499.1"/>
</dbReference>
<feature type="compositionally biased region" description="Polar residues" evidence="6">
    <location>
        <begin position="60"/>
        <end position="85"/>
    </location>
</feature>
<dbReference type="CDD" id="cd18808">
    <property type="entry name" value="SF1_C_Upf1"/>
    <property type="match status" value="1"/>
</dbReference>
<keyword evidence="2" id="KW-0547">Nucleotide-binding</keyword>
<reference evidence="9 10" key="1">
    <citation type="submission" date="2024-02" db="EMBL/GenBank/DDBJ databases">
        <title>De novo assembly and annotation of 12 fungi associated with fruit tree decline syndrome in Ontario, Canada.</title>
        <authorList>
            <person name="Sulman M."/>
            <person name="Ellouze W."/>
            <person name="Ilyukhin E."/>
        </authorList>
    </citation>
    <scope>NUCLEOTIDE SEQUENCE [LARGE SCALE GENOMIC DNA]</scope>
    <source>
        <strain evidence="9 10">FDS-637</strain>
    </source>
</reference>
<dbReference type="Pfam" id="PF13086">
    <property type="entry name" value="AAA_11"/>
    <property type="match status" value="1"/>
</dbReference>
<dbReference type="InterPro" id="IPR047187">
    <property type="entry name" value="SF1_C_Upf1"/>
</dbReference>
<feature type="domain" description="DNA2/NAM7 helicase helicase" evidence="7">
    <location>
        <begin position="535"/>
        <end position="826"/>
    </location>
</feature>
<keyword evidence="4" id="KW-0347">Helicase</keyword>
<evidence type="ECO:0000256" key="6">
    <source>
        <dbReference type="SAM" id="MobiDB-lite"/>
    </source>
</evidence>
<proteinExistence type="inferred from homology"/>
<gene>
    <name evidence="9" type="ORF">SLS55_005048</name>
</gene>
<evidence type="ECO:0000256" key="5">
    <source>
        <dbReference type="ARBA" id="ARBA00022840"/>
    </source>
</evidence>
<dbReference type="GeneID" id="92009133"/>
<comment type="caution">
    <text evidence="9">The sequence shown here is derived from an EMBL/GenBank/DDBJ whole genome shotgun (WGS) entry which is preliminary data.</text>
</comment>
<feature type="domain" description="DNA2/NAM7 helicase-like C-terminal" evidence="8">
    <location>
        <begin position="839"/>
        <end position="1035"/>
    </location>
</feature>
<dbReference type="InterPro" id="IPR041679">
    <property type="entry name" value="DNA2/NAM7-like_C"/>
</dbReference>
<dbReference type="EMBL" id="JAJVCZ030000005">
    <property type="protein sequence ID" value="KAL0259312.1"/>
    <property type="molecule type" value="Genomic_DNA"/>
</dbReference>
<accession>A0ABR3CF96</accession>
<evidence type="ECO:0000256" key="2">
    <source>
        <dbReference type="ARBA" id="ARBA00022741"/>
    </source>
</evidence>
<name>A0ABR3CF96_9PEZI</name>
<dbReference type="Gene3D" id="3.40.50.300">
    <property type="entry name" value="P-loop containing nucleotide triphosphate hydrolases"/>
    <property type="match status" value="2"/>
</dbReference>
<evidence type="ECO:0000313" key="9">
    <source>
        <dbReference type="EMBL" id="KAL0259312.1"/>
    </source>
</evidence>
<evidence type="ECO:0000256" key="3">
    <source>
        <dbReference type="ARBA" id="ARBA00022801"/>
    </source>
</evidence>
<evidence type="ECO:0000313" key="10">
    <source>
        <dbReference type="Proteomes" id="UP001430584"/>
    </source>
</evidence>